<proteinExistence type="inferred from homology"/>
<dbReference type="GeneID" id="39877267"/>
<dbReference type="InterPro" id="IPR011611">
    <property type="entry name" value="PfkB_dom"/>
</dbReference>
<dbReference type="PANTHER" id="PTHR43320">
    <property type="entry name" value="SUGAR KINASE"/>
    <property type="match status" value="1"/>
</dbReference>
<dbReference type="Gene3D" id="3.30.1110.10">
    <property type="match status" value="1"/>
</dbReference>
<sequence length="368" mass="40233">MVALKLINLFSVLVASLAFASEDNTGNDIIQQGPSRLLFAGNPIIDIYCRVNQDVIDELGFRKAESNRISPEVFKMLGERLKVDSKNAGGSSANTARSYAFVGGDATFFGLVGDDDLADTFEKCMIDYGVKPNIHRKAGEFTSQVYSLVTPNAERNMYLLFGASRLLNPECLPGSIMDDFDYYVVNGFIFGSPSIAAFSHKMIDETLRRGKKLITLLANMVCIRRFSNYLRPIVEKSDIIAGNIDEFTGLYQIKEREELFKHFENLTSGDKPKHTAVIITMSEEGAYIIARGKRCFIPPSGVEAIDTTGAGDFFAGAAIYGLLHGYTVRQSGELAVAMAGDIIGHMGTLVTDGLRNKIDAIKAIAKSS</sequence>
<evidence type="ECO:0000256" key="3">
    <source>
        <dbReference type="ARBA" id="ARBA00022777"/>
    </source>
</evidence>
<dbReference type="VEuPathDB" id="PiroplasmaDB:BOVATA_049900"/>
<comment type="similarity">
    <text evidence="1">Belongs to the carbohydrate kinase PfkB family.</text>
</comment>
<keyword evidence="4" id="KW-0732">Signal</keyword>
<dbReference type="AlphaFoldDB" id="A0A2H6KKJ0"/>
<dbReference type="InterPro" id="IPR002173">
    <property type="entry name" value="Carboh/pur_kinase_PfkB_CS"/>
</dbReference>
<dbReference type="EMBL" id="BDSA01000061">
    <property type="protein sequence ID" value="GBE63497.1"/>
    <property type="molecule type" value="Genomic_DNA"/>
</dbReference>
<name>A0A2H6KKJ0_9APIC</name>
<dbReference type="RefSeq" id="XP_028869740.1">
    <property type="nucleotide sequence ID" value="XM_029013907.1"/>
</dbReference>
<evidence type="ECO:0000313" key="6">
    <source>
        <dbReference type="EMBL" id="GBE63497.1"/>
    </source>
</evidence>
<feature type="chain" id="PRO_5014176101" evidence="4">
    <location>
        <begin position="21"/>
        <end position="368"/>
    </location>
</feature>
<keyword evidence="3 6" id="KW-0418">Kinase</keyword>
<dbReference type="InterPro" id="IPR029056">
    <property type="entry name" value="Ribokinase-like"/>
</dbReference>
<reference evidence="6 7" key="1">
    <citation type="journal article" date="2017" name="BMC Genomics">
        <title>Whole-genome assembly of Babesia ovata and comparative genomics between closely related pathogens.</title>
        <authorList>
            <person name="Yamagishi J."/>
            <person name="Asada M."/>
            <person name="Hakimi H."/>
            <person name="Tanaka T.Q."/>
            <person name="Sugimoto C."/>
            <person name="Kawazu S."/>
        </authorList>
    </citation>
    <scope>NUCLEOTIDE SEQUENCE [LARGE SCALE GENOMIC DNA]</scope>
    <source>
        <strain evidence="6 7">Miyake</strain>
    </source>
</reference>
<keyword evidence="7" id="KW-1185">Reference proteome</keyword>
<feature type="domain" description="Carbohydrate kinase PfkB" evidence="5">
    <location>
        <begin position="85"/>
        <end position="348"/>
    </location>
</feature>
<dbReference type="Pfam" id="PF00294">
    <property type="entry name" value="PfkB"/>
    <property type="match status" value="1"/>
</dbReference>
<evidence type="ECO:0000313" key="7">
    <source>
        <dbReference type="Proteomes" id="UP000236319"/>
    </source>
</evidence>
<organism evidence="6 7">
    <name type="scientific">Babesia ovata</name>
    <dbReference type="NCBI Taxonomy" id="189622"/>
    <lineage>
        <taxon>Eukaryota</taxon>
        <taxon>Sar</taxon>
        <taxon>Alveolata</taxon>
        <taxon>Apicomplexa</taxon>
        <taxon>Aconoidasida</taxon>
        <taxon>Piroplasmida</taxon>
        <taxon>Babesiidae</taxon>
        <taxon>Babesia</taxon>
    </lineage>
</organism>
<dbReference type="SUPFAM" id="SSF53613">
    <property type="entry name" value="Ribokinase-like"/>
    <property type="match status" value="1"/>
</dbReference>
<dbReference type="GO" id="GO:0016301">
    <property type="term" value="F:kinase activity"/>
    <property type="evidence" value="ECO:0007669"/>
    <property type="project" value="UniProtKB-KW"/>
</dbReference>
<evidence type="ECO:0000256" key="1">
    <source>
        <dbReference type="ARBA" id="ARBA00010688"/>
    </source>
</evidence>
<protein>
    <submittedName>
        <fullName evidence="6">Adenosine kinase</fullName>
    </submittedName>
</protein>
<dbReference type="InterPro" id="IPR052700">
    <property type="entry name" value="Carb_kinase_PfkB-like"/>
</dbReference>
<comment type="caution">
    <text evidence="6">The sequence shown here is derived from an EMBL/GenBank/DDBJ whole genome shotgun (WGS) entry which is preliminary data.</text>
</comment>
<dbReference type="PROSITE" id="PS00584">
    <property type="entry name" value="PFKB_KINASES_2"/>
    <property type="match status" value="1"/>
</dbReference>
<evidence type="ECO:0000259" key="5">
    <source>
        <dbReference type="Pfam" id="PF00294"/>
    </source>
</evidence>
<accession>A0A2H6KKJ0</accession>
<evidence type="ECO:0000256" key="2">
    <source>
        <dbReference type="ARBA" id="ARBA00022679"/>
    </source>
</evidence>
<evidence type="ECO:0000256" key="4">
    <source>
        <dbReference type="SAM" id="SignalP"/>
    </source>
</evidence>
<gene>
    <name evidence="6" type="ORF">BOVATA_049900</name>
</gene>
<keyword evidence="2" id="KW-0808">Transferase</keyword>
<dbReference type="CDD" id="cd01168">
    <property type="entry name" value="adenosine_kinase"/>
    <property type="match status" value="1"/>
</dbReference>
<dbReference type="Gene3D" id="3.40.1190.20">
    <property type="match status" value="1"/>
</dbReference>
<dbReference type="PANTHER" id="PTHR43320:SF3">
    <property type="entry name" value="CARBOHYDRATE KINASE PFKB DOMAIN-CONTAINING PROTEIN"/>
    <property type="match status" value="1"/>
</dbReference>
<dbReference type="Proteomes" id="UP000236319">
    <property type="component" value="Unassembled WGS sequence"/>
</dbReference>
<dbReference type="OrthoDB" id="432447at2759"/>
<feature type="signal peptide" evidence="4">
    <location>
        <begin position="1"/>
        <end position="20"/>
    </location>
</feature>